<dbReference type="AlphaFoldDB" id="A0A3S9UUJ2"/>
<reference evidence="2" key="1">
    <citation type="submission" date="2018-12" db="EMBL/GenBank/DDBJ databases">
        <title>Complete genome sequence of Paenibacillus sp. MBLB1234.</title>
        <authorList>
            <person name="Nam Y.-D."/>
            <person name="Kang J."/>
            <person name="Chung W.-H."/>
            <person name="Park Y.S."/>
        </authorList>
    </citation>
    <scope>NUCLEOTIDE SEQUENCE [LARGE SCALE GENOMIC DNA]</scope>
    <source>
        <strain evidence="2">MBLB1234</strain>
    </source>
</reference>
<dbReference type="EMBL" id="CP034346">
    <property type="protein sequence ID" value="AZS13976.1"/>
    <property type="molecule type" value="Genomic_DNA"/>
</dbReference>
<sequence length="95" mass="10374">MMTDKLRLLGFGAEVTVSSPSLSKIKVAEDVNGIGNNYFPIESFGTRHRSAFRFCSSYENSVAFVISQDGGVKAIKRVGADIVLWPDINLSYLGI</sequence>
<proteinExistence type="predicted"/>
<accession>A0A3S9UUJ2</accession>
<evidence type="ECO:0000313" key="2">
    <source>
        <dbReference type="Proteomes" id="UP000270678"/>
    </source>
</evidence>
<keyword evidence="2" id="KW-1185">Reference proteome</keyword>
<gene>
    <name evidence="1" type="ORF">EI981_05595</name>
</gene>
<dbReference type="KEGG" id="plut:EI981_05595"/>
<protein>
    <submittedName>
        <fullName evidence="1">Uncharacterized protein</fullName>
    </submittedName>
</protein>
<dbReference type="InterPro" id="IPR036888">
    <property type="entry name" value="DNA_integrity_DisA_N_sf"/>
</dbReference>
<dbReference type="SUPFAM" id="SSF143597">
    <property type="entry name" value="YojJ-like"/>
    <property type="match status" value="1"/>
</dbReference>
<dbReference type="OrthoDB" id="177520at2"/>
<name>A0A3S9UUJ2_9BACL</name>
<evidence type="ECO:0000313" key="1">
    <source>
        <dbReference type="EMBL" id="AZS13976.1"/>
    </source>
</evidence>
<dbReference type="Proteomes" id="UP000270678">
    <property type="component" value="Chromosome"/>
</dbReference>
<organism evidence="1 2">
    <name type="scientific">Paenibacillus lutimineralis</name>
    <dbReference type="NCBI Taxonomy" id="2707005"/>
    <lineage>
        <taxon>Bacteria</taxon>
        <taxon>Bacillati</taxon>
        <taxon>Bacillota</taxon>
        <taxon>Bacilli</taxon>
        <taxon>Bacillales</taxon>
        <taxon>Paenibacillaceae</taxon>
        <taxon>Paenibacillus</taxon>
    </lineage>
</organism>